<feature type="compositionally biased region" description="Basic and acidic residues" evidence="1">
    <location>
        <begin position="183"/>
        <end position="192"/>
    </location>
</feature>
<evidence type="ECO:0000313" key="4">
    <source>
        <dbReference type="Proteomes" id="UP000886998"/>
    </source>
</evidence>
<gene>
    <name evidence="3" type="primary">CCDC97</name>
    <name evidence="3" type="ORF">TNIN_97371</name>
</gene>
<dbReference type="Proteomes" id="UP000886998">
    <property type="component" value="Unassembled WGS sequence"/>
</dbReference>
<evidence type="ECO:0000313" key="3">
    <source>
        <dbReference type="EMBL" id="GFY42238.1"/>
    </source>
</evidence>
<dbReference type="AlphaFoldDB" id="A0A8X6WVR1"/>
<name>A0A8X6WVR1_9ARAC</name>
<keyword evidence="4" id="KW-1185">Reference proteome</keyword>
<dbReference type="InterPro" id="IPR018613">
    <property type="entry name" value="Ccdc97-like"/>
</dbReference>
<organism evidence="3 4">
    <name type="scientific">Trichonephila inaurata madagascariensis</name>
    <dbReference type="NCBI Taxonomy" id="2747483"/>
    <lineage>
        <taxon>Eukaryota</taxon>
        <taxon>Metazoa</taxon>
        <taxon>Ecdysozoa</taxon>
        <taxon>Arthropoda</taxon>
        <taxon>Chelicerata</taxon>
        <taxon>Arachnida</taxon>
        <taxon>Araneae</taxon>
        <taxon>Araneomorphae</taxon>
        <taxon>Entelegynae</taxon>
        <taxon>Araneoidea</taxon>
        <taxon>Nephilidae</taxon>
        <taxon>Trichonephila</taxon>
        <taxon>Trichonephila inaurata</taxon>
    </lineage>
</organism>
<feature type="domain" description="CCD97-like C-terminal" evidence="2">
    <location>
        <begin position="110"/>
        <end position="274"/>
    </location>
</feature>
<feature type="region of interest" description="Disordered" evidence="1">
    <location>
        <begin position="181"/>
        <end position="219"/>
    </location>
</feature>
<dbReference type="PANTHER" id="PTHR31840:SF1">
    <property type="entry name" value="COILED-COIL DOMAIN-CONTAINING PROTEIN 97"/>
    <property type="match status" value="1"/>
</dbReference>
<evidence type="ECO:0000256" key="1">
    <source>
        <dbReference type="SAM" id="MobiDB-lite"/>
    </source>
</evidence>
<accession>A0A8X6WVR1</accession>
<feature type="region of interest" description="Disordered" evidence="1">
    <location>
        <begin position="244"/>
        <end position="275"/>
    </location>
</feature>
<sequence length="275" mass="32840">MSEMEIEMTDDISGELSQMKESILISVVESNGFFRSQQVGEPDLTLAEKRDIASKLLDQNVPLFLERYWKYIKLKDVGYFESFKSYEVDFYLSEIRKFRDDRLNSIQIKNRRYGALKKMIQEGSYFSDAEMKKRNPYLYHQMIFQHLTENERIAAYKEQHKDEKFSSFLLGQMERNVENTLFEEQKNENEAIKEEEDDDDEESSEESELEDEEKSKFVSASEKVRLREEFTNLMYEKFLSGKDSQFDYGSVDQNAEYDPPEKYYDDEEKYFSNES</sequence>
<protein>
    <submittedName>
        <fullName evidence="3">Coiled-coil domain-containing protein 97</fullName>
    </submittedName>
</protein>
<proteinExistence type="predicted"/>
<reference evidence="3" key="1">
    <citation type="submission" date="2020-08" db="EMBL/GenBank/DDBJ databases">
        <title>Multicomponent nature underlies the extraordinary mechanical properties of spider dragline silk.</title>
        <authorList>
            <person name="Kono N."/>
            <person name="Nakamura H."/>
            <person name="Mori M."/>
            <person name="Yoshida Y."/>
            <person name="Ohtoshi R."/>
            <person name="Malay A.D."/>
            <person name="Moran D.A.P."/>
            <person name="Tomita M."/>
            <person name="Numata K."/>
            <person name="Arakawa K."/>
        </authorList>
    </citation>
    <scope>NUCLEOTIDE SEQUENCE</scope>
</reference>
<comment type="caution">
    <text evidence="3">The sequence shown here is derived from an EMBL/GenBank/DDBJ whole genome shotgun (WGS) entry which is preliminary data.</text>
</comment>
<dbReference type="Pfam" id="PF09747">
    <property type="entry name" value="CCD97-like_C"/>
    <property type="match status" value="1"/>
</dbReference>
<dbReference type="EMBL" id="BMAV01002965">
    <property type="protein sequence ID" value="GFY42238.1"/>
    <property type="molecule type" value="Genomic_DNA"/>
</dbReference>
<evidence type="ECO:0000259" key="2">
    <source>
        <dbReference type="Pfam" id="PF09747"/>
    </source>
</evidence>
<dbReference type="InterPro" id="IPR040233">
    <property type="entry name" value="CCD97-like_C"/>
</dbReference>
<feature type="compositionally biased region" description="Acidic residues" evidence="1">
    <location>
        <begin position="193"/>
        <end position="212"/>
    </location>
</feature>
<dbReference type="OrthoDB" id="333176at2759"/>
<dbReference type="PANTHER" id="PTHR31840">
    <property type="entry name" value="COILED-COIL DOMAIN-CONTAINING PROTEIN 97"/>
    <property type="match status" value="1"/>
</dbReference>